<dbReference type="RefSeq" id="WP_100255151.1">
    <property type="nucleotide sequence ID" value="NZ_CP015819.1"/>
</dbReference>
<organism evidence="1 2">
    <name type="scientific">Spiroplasma clarkii</name>
    <dbReference type="NCBI Taxonomy" id="2139"/>
    <lineage>
        <taxon>Bacteria</taxon>
        <taxon>Bacillati</taxon>
        <taxon>Mycoplasmatota</taxon>
        <taxon>Mollicutes</taxon>
        <taxon>Entomoplasmatales</taxon>
        <taxon>Spiroplasmataceae</taxon>
        <taxon>Spiroplasma</taxon>
    </lineage>
</organism>
<dbReference type="Proteomes" id="UP000231179">
    <property type="component" value="Chromosome"/>
</dbReference>
<accession>A0A1Y0L2U6</accession>
<dbReference type="KEGG" id="scla:SCLARK_001883"/>
<keyword evidence="2" id="KW-1185">Reference proteome</keyword>
<protein>
    <submittedName>
        <fullName evidence="1">Uncharacterized protein</fullName>
    </submittedName>
</protein>
<evidence type="ECO:0000313" key="1">
    <source>
        <dbReference type="EMBL" id="ATX71623.1"/>
    </source>
</evidence>
<dbReference type="EMBL" id="CP024870">
    <property type="protein sequence ID" value="ATX71623.1"/>
    <property type="molecule type" value="Genomic_DNA"/>
</dbReference>
<name>A0A1Y0L2U6_9MOLU</name>
<gene>
    <name evidence="1" type="ORF">SCLAR_v1c13250</name>
</gene>
<dbReference type="AlphaFoldDB" id="A0A1Y0L2U6"/>
<sequence length="374" mass="42619">MFKKLLSIVGIGAVIASATTPFISQTKSYESEFIKQKYKSEFSDLAANFVPAKFKTMISDYSNLSTSNKKIIAAKLDIMDTMTAQNAVIYLKNINNNFIQTHQAEILSMYNTFVVDINKKEQGLKFWKEINWSKLRDYLDVKFSDSNDFTVSYSVYGPAHWWTALWDWGWKIEFGSGIINAERLAMTIYTNYGFKYKDLKDLLDSGILYLKDIFQPGESKLTVNELKNNFITFKEKLTKSSLPITTKFYDTLDNLVSSLENAIANDQVTDSTSVSEIASVIETEVAKKFDIPKTDLSQKYNELSSSITEITKTLTTVEETMDIFYKYLPDIVVDFLVFVFTYTVQAMIDAEGTPGTGVQFKFQQFVIPLGFEGR</sequence>
<evidence type="ECO:0000313" key="2">
    <source>
        <dbReference type="Proteomes" id="UP000231179"/>
    </source>
</evidence>
<proteinExistence type="predicted"/>
<reference evidence="1 2" key="1">
    <citation type="submission" date="2017-11" db="EMBL/GenBank/DDBJ databases">
        <title>Complete genome sequence of Spiroplasma clarkii CN-5 (DSM 19994).</title>
        <authorList>
            <person name="Tsai Y.-M."/>
            <person name="Chang A."/>
            <person name="Lo W.-S."/>
            <person name="Kuo C.-H."/>
        </authorList>
    </citation>
    <scope>NUCLEOTIDE SEQUENCE [LARGE SCALE GENOMIC DNA]</scope>
    <source>
        <strain evidence="1 2">CN-5</strain>
    </source>
</reference>